<dbReference type="PANTHER" id="PTHR30511:SF0">
    <property type="entry name" value="ALANINE RACEMASE, CATABOLIC-RELATED"/>
    <property type="match status" value="1"/>
</dbReference>
<evidence type="ECO:0000256" key="6">
    <source>
        <dbReference type="ARBA" id="ARBA00023235"/>
    </source>
</evidence>
<evidence type="ECO:0000256" key="5">
    <source>
        <dbReference type="ARBA" id="ARBA00022898"/>
    </source>
</evidence>
<feature type="binding site" evidence="7">
    <location>
        <position position="292"/>
    </location>
    <ligand>
        <name>substrate</name>
    </ligand>
</feature>
<dbReference type="InterPro" id="IPR000821">
    <property type="entry name" value="Ala_racemase"/>
</dbReference>
<dbReference type="InterPro" id="IPR011079">
    <property type="entry name" value="Ala_racemase_C"/>
</dbReference>
<name>A0ABU3DIE2_9RHOB</name>
<dbReference type="InterPro" id="IPR020622">
    <property type="entry name" value="Ala_racemase_pyridoxalP-BS"/>
</dbReference>
<dbReference type="SUPFAM" id="SSF51419">
    <property type="entry name" value="PLP-binding barrel"/>
    <property type="match status" value="1"/>
</dbReference>
<evidence type="ECO:0000256" key="7">
    <source>
        <dbReference type="HAMAP-Rule" id="MF_01201"/>
    </source>
</evidence>
<evidence type="ECO:0000256" key="2">
    <source>
        <dbReference type="ARBA" id="ARBA00001933"/>
    </source>
</evidence>
<feature type="domain" description="Alanine racemase C-terminal" evidence="8">
    <location>
        <begin position="223"/>
        <end position="345"/>
    </location>
</feature>
<dbReference type="EMBL" id="JAVRHL010000003">
    <property type="protein sequence ID" value="MDT0683486.1"/>
    <property type="molecule type" value="Genomic_DNA"/>
</dbReference>
<accession>A0ABU3DIE2</accession>
<dbReference type="RefSeq" id="WP_311692086.1">
    <property type="nucleotide sequence ID" value="NZ_JAVRHL010000003.1"/>
</dbReference>
<evidence type="ECO:0000313" key="9">
    <source>
        <dbReference type="EMBL" id="MDT0683486.1"/>
    </source>
</evidence>
<keyword evidence="5 7" id="KW-0663">Pyridoxal phosphate</keyword>
<evidence type="ECO:0000313" key="10">
    <source>
        <dbReference type="Proteomes" id="UP001265259"/>
    </source>
</evidence>
<feature type="active site" description="Proton acceptor; specific for L-alanine" evidence="7">
    <location>
        <position position="244"/>
    </location>
</feature>
<organism evidence="9 10">
    <name type="scientific">Tropicimonas omnivorans</name>
    <dbReference type="NCBI Taxonomy" id="3075590"/>
    <lineage>
        <taxon>Bacteria</taxon>
        <taxon>Pseudomonadati</taxon>
        <taxon>Pseudomonadota</taxon>
        <taxon>Alphaproteobacteria</taxon>
        <taxon>Rhodobacterales</taxon>
        <taxon>Roseobacteraceae</taxon>
        <taxon>Tropicimonas</taxon>
    </lineage>
</organism>
<dbReference type="InterPro" id="IPR001608">
    <property type="entry name" value="Ala_racemase_N"/>
</dbReference>
<dbReference type="Pfam" id="PF00842">
    <property type="entry name" value="Ala_racemase_C"/>
    <property type="match status" value="1"/>
</dbReference>
<reference evidence="9 10" key="1">
    <citation type="submission" date="2023-09" db="EMBL/GenBank/DDBJ databases">
        <authorList>
            <person name="Rey-Velasco X."/>
        </authorList>
    </citation>
    <scope>NUCLEOTIDE SEQUENCE [LARGE SCALE GENOMIC DNA]</scope>
    <source>
        <strain evidence="9 10">F158</strain>
    </source>
</reference>
<comment type="catalytic activity">
    <reaction evidence="1 7">
        <text>L-alanine = D-alanine</text>
        <dbReference type="Rhea" id="RHEA:20249"/>
        <dbReference type="ChEBI" id="CHEBI:57416"/>
        <dbReference type="ChEBI" id="CHEBI:57972"/>
        <dbReference type="EC" id="5.1.1.1"/>
    </reaction>
</comment>
<dbReference type="PROSITE" id="PS00395">
    <property type="entry name" value="ALANINE_RACEMASE"/>
    <property type="match status" value="1"/>
</dbReference>
<dbReference type="PRINTS" id="PR00992">
    <property type="entry name" value="ALARACEMASE"/>
</dbReference>
<dbReference type="Gene3D" id="3.20.20.10">
    <property type="entry name" value="Alanine racemase"/>
    <property type="match status" value="1"/>
</dbReference>
<dbReference type="InterPro" id="IPR009006">
    <property type="entry name" value="Ala_racemase/Decarboxylase_C"/>
</dbReference>
<keyword evidence="10" id="KW-1185">Reference proteome</keyword>
<evidence type="ECO:0000256" key="3">
    <source>
        <dbReference type="ARBA" id="ARBA00007880"/>
    </source>
</evidence>
<comment type="cofactor">
    <cofactor evidence="2 7">
        <name>pyridoxal 5'-phosphate</name>
        <dbReference type="ChEBI" id="CHEBI:597326"/>
    </cofactor>
</comment>
<dbReference type="PANTHER" id="PTHR30511">
    <property type="entry name" value="ALANINE RACEMASE"/>
    <property type="match status" value="1"/>
</dbReference>
<evidence type="ECO:0000256" key="1">
    <source>
        <dbReference type="ARBA" id="ARBA00000316"/>
    </source>
</evidence>
<evidence type="ECO:0000256" key="4">
    <source>
        <dbReference type="ARBA" id="ARBA00013089"/>
    </source>
</evidence>
<dbReference type="SMART" id="SM01005">
    <property type="entry name" value="Ala_racemase_C"/>
    <property type="match status" value="1"/>
</dbReference>
<gene>
    <name evidence="9" type="primary">alr</name>
    <name evidence="9" type="ORF">RM543_12385</name>
</gene>
<feature type="modified residue" description="N6-(pyridoxal phosphate)lysine" evidence="7">
    <location>
        <position position="35"/>
    </location>
</feature>
<dbReference type="GO" id="GO:0008784">
    <property type="term" value="F:alanine racemase activity"/>
    <property type="evidence" value="ECO:0007669"/>
    <property type="project" value="UniProtKB-EC"/>
</dbReference>
<dbReference type="CDD" id="cd00430">
    <property type="entry name" value="PLPDE_III_AR"/>
    <property type="match status" value="1"/>
</dbReference>
<dbReference type="SUPFAM" id="SSF50621">
    <property type="entry name" value="Alanine racemase C-terminal domain-like"/>
    <property type="match status" value="1"/>
</dbReference>
<evidence type="ECO:0000259" key="8">
    <source>
        <dbReference type="SMART" id="SM01005"/>
    </source>
</evidence>
<dbReference type="Proteomes" id="UP001265259">
    <property type="component" value="Unassembled WGS sequence"/>
</dbReference>
<dbReference type="InterPro" id="IPR029066">
    <property type="entry name" value="PLP-binding_barrel"/>
</dbReference>
<dbReference type="Pfam" id="PF01168">
    <property type="entry name" value="Ala_racemase_N"/>
    <property type="match status" value="1"/>
</dbReference>
<comment type="caution">
    <text evidence="9">The sequence shown here is derived from an EMBL/GenBank/DDBJ whole genome shotgun (WGS) entry which is preliminary data.</text>
</comment>
<proteinExistence type="inferred from homology"/>
<comment type="function">
    <text evidence="7">Catalyzes the interconversion of L-alanine and D-alanine. May also act on other amino acids.</text>
</comment>
<dbReference type="HAMAP" id="MF_01201">
    <property type="entry name" value="Ala_racemase"/>
    <property type="match status" value="1"/>
</dbReference>
<dbReference type="NCBIfam" id="TIGR00492">
    <property type="entry name" value="alr"/>
    <property type="match status" value="1"/>
</dbReference>
<dbReference type="EC" id="5.1.1.1" evidence="4 7"/>
<dbReference type="Gene3D" id="2.40.37.10">
    <property type="entry name" value="Lyase, Ornithine Decarboxylase, Chain A, domain 1"/>
    <property type="match status" value="1"/>
</dbReference>
<feature type="binding site" evidence="7">
    <location>
        <position position="130"/>
    </location>
    <ligand>
        <name>substrate</name>
    </ligand>
</feature>
<protein>
    <recommendedName>
        <fullName evidence="4 7">Alanine racemase</fullName>
        <ecNumber evidence="4 7">5.1.1.1</ecNumber>
    </recommendedName>
</protein>
<sequence>MAGGILSIDLDAIAANWRALDAMSGRGTTTAAVVKADGYGLGASRVAKVLRSAGVESFFVAMPEEGVALRLALGGGPEIFVFNGHMQGDTSMIRDHELIPLLNSIEQMTFHFEHLPDAPFGVQLDSGMNRLGLEPGEWEAVAPFALPRGPKLLMSHLASADEPGSPQNEEQLAAFRDMTDGTGIRRSLSATGGTLLGPDYHFEMTRPGVGLYGGLPFADAIPAAHLRLPVIQTRLVAPGEAVGYNATWAAREESLIATVAGGYADGLLRSLSGRGALFQGEVPCPIRGRVSMDLIGVDISHLDEIPDHLDMLSPAQTVNDVADAAGTIPYEILTSLGTRYRRSYHQ</sequence>
<comment type="similarity">
    <text evidence="3 7">Belongs to the alanine racemase family.</text>
</comment>
<feature type="active site" description="Proton acceptor; specific for D-alanine" evidence="7">
    <location>
        <position position="35"/>
    </location>
</feature>
<keyword evidence="6 7" id="KW-0413">Isomerase</keyword>
<comment type="pathway">
    <text evidence="7">Amino-acid biosynthesis; D-alanine biosynthesis; D-alanine from L-alanine: step 1/1.</text>
</comment>